<evidence type="ECO:0000313" key="1">
    <source>
        <dbReference type="EMBL" id="KAH0897385.1"/>
    </source>
</evidence>
<protein>
    <submittedName>
        <fullName evidence="1">Uncharacterized protein</fullName>
    </submittedName>
</protein>
<comment type="caution">
    <text evidence="1">The sequence shown here is derived from an EMBL/GenBank/DDBJ whole genome shotgun (WGS) entry which is preliminary data.</text>
</comment>
<name>A0ABQ8AZD4_BRANA</name>
<proteinExistence type="predicted"/>
<dbReference type="EMBL" id="JAGKQM010000012">
    <property type="protein sequence ID" value="KAH0897385.1"/>
    <property type="molecule type" value="Genomic_DNA"/>
</dbReference>
<sequence>MKQLRREEQTVTELQRNQVKTKWKIGMPDDDGHKQCSTDVIVKERLGKFEAVQVLMLVMGGGTTDVIVQELVTKYEIVRHC</sequence>
<organism evidence="1 2">
    <name type="scientific">Brassica napus</name>
    <name type="common">Rape</name>
    <dbReference type="NCBI Taxonomy" id="3708"/>
    <lineage>
        <taxon>Eukaryota</taxon>
        <taxon>Viridiplantae</taxon>
        <taxon>Streptophyta</taxon>
        <taxon>Embryophyta</taxon>
        <taxon>Tracheophyta</taxon>
        <taxon>Spermatophyta</taxon>
        <taxon>Magnoliopsida</taxon>
        <taxon>eudicotyledons</taxon>
        <taxon>Gunneridae</taxon>
        <taxon>Pentapetalae</taxon>
        <taxon>rosids</taxon>
        <taxon>malvids</taxon>
        <taxon>Brassicales</taxon>
        <taxon>Brassicaceae</taxon>
        <taxon>Brassiceae</taxon>
        <taxon>Brassica</taxon>
    </lineage>
</organism>
<gene>
    <name evidence="1" type="ORF">HID58_046953</name>
</gene>
<accession>A0ABQ8AZD4</accession>
<reference evidence="1 2" key="1">
    <citation type="submission" date="2021-05" db="EMBL/GenBank/DDBJ databases">
        <title>Genome Assembly of Synthetic Allotetraploid Brassica napus Reveals Homoeologous Exchanges between Subgenomes.</title>
        <authorList>
            <person name="Davis J.T."/>
        </authorList>
    </citation>
    <scope>NUCLEOTIDE SEQUENCE [LARGE SCALE GENOMIC DNA]</scope>
    <source>
        <strain evidence="2">cv. Da-Ae</strain>
        <tissue evidence="1">Seedling</tissue>
    </source>
</reference>
<evidence type="ECO:0000313" key="2">
    <source>
        <dbReference type="Proteomes" id="UP000824890"/>
    </source>
</evidence>
<keyword evidence="2" id="KW-1185">Reference proteome</keyword>
<dbReference type="Proteomes" id="UP000824890">
    <property type="component" value="Unassembled WGS sequence"/>
</dbReference>